<reference evidence="1" key="1">
    <citation type="journal article" date="2014" name="Int. J. Syst. Evol. Microbiol.">
        <title>Complete genome sequence of Corynebacterium casei LMG S-19264T (=DSM 44701T), isolated from a smear-ripened cheese.</title>
        <authorList>
            <consortium name="US DOE Joint Genome Institute (JGI-PGF)"/>
            <person name="Walter F."/>
            <person name="Albersmeier A."/>
            <person name="Kalinowski J."/>
            <person name="Ruckert C."/>
        </authorList>
    </citation>
    <scope>NUCLEOTIDE SEQUENCE</scope>
    <source>
        <strain evidence="1">CGMCC 1.8984</strain>
    </source>
</reference>
<dbReference type="Proteomes" id="UP000636956">
    <property type="component" value="Unassembled WGS sequence"/>
</dbReference>
<reference evidence="1" key="2">
    <citation type="submission" date="2020-09" db="EMBL/GenBank/DDBJ databases">
        <authorList>
            <person name="Sun Q."/>
            <person name="Zhou Y."/>
        </authorList>
    </citation>
    <scope>NUCLEOTIDE SEQUENCE</scope>
    <source>
        <strain evidence="1">CGMCC 1.8984</strain>
    </source>
</reference>
<keyword evidence="2" id="KW-1185">Reference proteome</keyword>
<organism evidence="1 2">
    <name type="scientific">Agromyces bauzanensis</name>
    <dbReference type="NCBI Taxonomy" id="1308924"/>
    <lineage>
        <taxon>Bacteria</taxon>
        <taxon>Bacillati</taxon>
        <taxon>Actinomycetota</taxon>
        <taxon>Actinomycetes</taxon>
        <taxon>Micrococcales</taxon>
        <taxon>Microbacteriaceae</taxon>
        <taxon>Agromyces</taxon>
    </lineage>
</organism>
<evidence type="ECO:0000313" key="2">
    <source>
        <dbReference type="Proteomes" id="UP000636956"/>
    </source>
</evidence>
<gene>
    <name evidence="1" type="ORF">GCM10011372_26360</name>
</gene>
<proteinExistence type="predicted"/>
<protein>
    <submittedName>
        <fullName evidence="1">Uncharacterized protein</fullName>
    </submittedName>
</protein>
<sequence length="197" mass="20676">MLIAMPSPRPRRFVMRRHGAAITAAGVLTLVLSGCVGAPANTPSPSPSVSAEPVFASDEEALAAAEAAYRSFEEVSALIASESGNDAERIEAVATPTYTVQLLDEFAQYRALGIRAEGQTALDSFSLVQQQTTAAGSEVVIYVCRDVGDVRVRDASGADVTPLDRASRTPLIATLVAGDGARFLVDGVELWSGEDFC</sequence>
<dbReference type="AlphaFoldDB" id="A0A917PQ41"/>
<accession>A0A917PQ41</accession>
<name>A0A917PQ41_9MICO</name>
<dbReference type="EMBL" id="BMMD01000015">
    <property type="protein sequence ID" value="GGJ86667.1"/>
    <property type="molecule type" value="Genomic_DNA"/>
</dbReference>
<evidence type="ECO:0000313" key="1">
    <source>
        <dbReference type="EMBL" id="GGJ86667.1"/>
    </source>
</evidence>
<comment type="caution">
    <text evidence="1">The sequence shown here is derived from an EMBL/GenBank/DDBJ whole genome shotgun (WGS) entry which is preliminary data.</text>
</comment>